<evidence type="ECO:0000313" key="2">
    <source>
        <dbReference type="Proteomes" id="UP000648722"/>
    </source>
</evidence>
<evidence type="ECO:0000313" key="1">
    <source>
        <dbReference type="EMBL" id="GGH05184.1"/>
    </source>
</evidence>
<protein>
    <submittedName>
        <fullName evidence="1">Uncharacterized protein</fullName>
    </submittedName>
</protein>
<comment type="caution">
    <text evidence="1">The sequence shown here is derived from an EMBL/GenBank/DDBJ whole genome shotgun (WGS) entry which is preliminary data.</text>
</comment>
<dbReference type="Proteomes" id="UP000648722">
    <property type="component" value="Unassembled WGS sequence"/>
</dbReference>
<dbReference type="EMBL" id="BMFS01000010">
    <property type="protein sequence ID" value="GGH05184.1"/>
    <property type="molecule type" value="Genomic_DNA"/>
</dbReference>
<keyword evidence="2" id="KW-1185">Reference proteome</keyword>
<accession>A0ABQ1XWZ4</accession>
<dbReference type="RefSeq" id="WP_188452669.1">
    <property type="nucleotide sequence ID" value="NZ_BMFS01000010.1"/>
</dbReference>
<reference evidence="2" key="1">
    <citation type="journal article" date="2019" name="Int. J. Syst. Evol. Microbiol.">
        <title>The Global Catalogue of Microorganisms (GCM) 10K type strain sequencing project: providing services to taxonomists for standard genome sequencing and annotation.</title>
        <authorList>
            <consortium name="The Broad Institute Genomics Platform"/>
            <consortium name="The Broad Institute Genome Sequencing Center for Infectious Disease"/>
            <person name="Wu L."/>
            <person name="Ma J."/>
        </authorList>
    </citation>
    <scope>NUCLEOTIDE SEQUENCE [LARGE SCALE GENOMIC DNA]</scope>
    <source>
        <strain evidence="2">CGMCC 1.12766</strain>
    </source>
</reference>
<gene>
    <name evidence="1" type="ORF">GCM10007420_22070</name>
</gene>
<proteinExistence type="predicted"/>
<organism evidence="1 2">
    <name type="scientific">Glycocaulis albus</name>
    <dbReference type="NCBI Taxonomy" id="1382801"/>
    <lineage>
        <taxon>Bacteria</taxon>
        <taxon>Pseudomonadati</taxon>
        <taxon>Pseudomonadota</taxon>
        <taxon>Alphaproteobacteria</taxon>
        <taxon>Maricaulales</taxon>
        <taxon>Maricaulaceae</taxon>
        <taxon>Glycocaulis</taxon>
    </lineage>
</organism>
<sequence>MAAGSQTQFSGPVTVFHDLLFRFLQQNDGQPSFRASENEFAALTEEEADRIEKVYGDVFGGVPDQK</sequence>
<name>A0ABQ1XWZ4_9PROT</name>